<evidence type="ECO:0000256" key="1">
    <source>
        <dbReference type="SAM" id="MobiDB-lite"/>
    </source>
</evidence>
<sequence length="681" mass="76651">MDSADLKGAFRELTGERAEEFLEMAGKPENEPSLRMLLHFTILEANKSGQTGQTLATSETTTTTATTESSQTDEEEDRPSSSKKRKSSDDLEKKITMLEEGQDSVESLKEKMRMLCLQANPNDALILLALDDLARAARKKQHSEMDTYGELVRQAHKHQHAVNIASLALGVVGGKAVDVVVKVLNKCVKEKQVESKLNSNSQETEAKKNENLNYNSPMFNAYPNYPMPPMPMWQTPGYGMQKNQAFILPQDKKEIFILLRENLLCSESVDIKTLQRFAGKCISMALAVPAAKLYCRVLNSAISWCMKNSRNIPMSENLKNEIMYWKFLDEWEGHVSWRRESHKQIVLASDASLFKYGAAILSGDQRGMLFGDFWDDNDKRPIHLKEAEAVLKVLQSLGDKIRNHRVDLYTDNKAVICSWENQGGRDCALNDLMKDIFRSVVKLNEHLTLHYVTSGDNKADEPSRSLNMTDSMLSKTAWAYVQQIFGLHSVDLMALDSNSMKDCFGCTLRHFTPFPTPYTAGVNVFAQDLSNVENPYKNWGCSSFDKRGSIKSKAPEDGEKAALQIFRHKEAKSCQVCSLWVDEDQLVTLQNFAKYVCWAKPRVSYLFTAASGQELSSSSTASKALKSECNKYKTATNQEHLPRISGTSTAREKGCSRQEQELLAMQMSQSCHCHKILRSIT</sequence>
<proteinExistence type="predicted"/>
<dbReference type="InterPro" id="IPR052055">
    <property type="entry name" value="Hepadnavirus_pol/RT"/>
</dbReference>
<gene>
    <name evidence="2" type="ORF">FSP39_010584</name>
</gene>
<comment type="caution">
    <text evidence="2">The sequence shown here is derived from an EMBL/GenBank/DDBJ whole genome shotgun (WGS) entry which is preliminary data.</text>
</comment>
<dbReference type="Proteomes" id="UP001186944">
    <property type="component" value="Unassembled WGS sequence"/>
</dbReference>
<feature type="region of interest" description="Disordered" evidence="1">
    <location>
        <begin position="48"/>
        <end position="95"/>
    </location>
</feature>
<evidence type="ECO:0000313" key="3">
    <source>
        <dbReference type="Proteomes" id="UP001186944"/>
    </source>
</evidence>
<protein>
    <submittedName>
        <fullName evidence="2">Uncharacterized protein</fullName>
    </submittedName>
</protein>
<name>A0AA88YTC8_PINIB</name>
<dbReference type="PANTHER" id="PTHR33050">
    <property type="entry name" value="REVERSE TRANSCRIPTASE DOMAIN-CONTAINING PROTEIN"/>
    <property type="match status" value="1"/>
</dbReference>
<accession>A0AA88YTC8</accession>
<reference evidence="2" key="1">
    <citation type="submission" date="2019-08" db="EMBL/GenBank/DDBJ databases">
        <title>The improved chromosome-level genome for the pearl oyster Pinctada fucata martensii using PacBio sequencing and Hi-C.</title>
        <authorList>
            <person name="Zheng Z."/>
        </authorList>
    </citation>
    <scope>NUCLEOTIDE SEQUENCE</scope>
    <source>
        <strain evidence="2">ZZ-2019</strain>
        <tissue evidence="2">Adductor muscle</tissue>
    </source>
</reference>
<dbReference type="PANTHER" id="PTHR33050:SF7">
    <property type="entry name" value="RIBONUCLEASE H"/>
    <property type="match status" value="1"/>
</dbReference>
<dbReference type="AlphaFoldDB" id="A0AA88YTC8"/>
<keyword evidence="3" id="KW-1185">Reference proteome</keyword>
<dbReference type="EMBL" id="VSWD01000002">
    <property type="protein sequence ID" value="KAK3107263.1"/>
    <property type="molecule type" value="Genomic_DNA"/>
</dbReference>
<feature type="compositionally biased region" description="Low complexity" evidence="1">
    <location>
        <begin position="50"/>
        <end position="70"/>
    </location>
</feature>
<evidence type="ECO:0000313" key="2">
    <source>
        <dbReference type="EMBL" id="KAK3107263.1"/>
    </source>
</evidence>
<organism evidence="2 3">
    <name type="scientific">Pinctada imbricata</name>
    <name type="common">Atlantic pearl-oyster</name>
    <name type="synonym">Pinctada martensii</name>
    <dbReference type="NCBI Taxonomy" id="66713"/>
    <lineage>
        <taxon>Eukaryota</taxon>
        <taxon>Metazoa</taxon>
        <taxon>Spiralia</taxon>
        <taxon>Lophotrochozoa</taxon>
        <taxon>Mollusca</taxon>
        <taxon>Bivalvia</taxon>
        <taxon>Autobranchia</taxon>
        <taxon>Pteriomorphia</taxon>
        <taxon>Pterioida</taxon>
        <taxon>Pterioidea</taxon>
        <taxon>Pteriidae</taxon>
        <taxon>Pinctada</taxon>
    </lineage>
</organism>